<dbReference type="Proteomes" id="UP000217895">
    <property type="component" value="Chromosome"/>
</dbReference>
<dbReference type="Gene3D" id="3.40.50.150">
    <property type="entry name" value="Vaccinia Virus protein VP39"/>
    <property type="match status" value="1"/>
</dbReference>
<protein>
    <submittedName>
        <fullName evidence="1">Type 11 methyltransferase</fullName>
    </submittedName>
</protein>
<keyword evidence="1" id="KW-0489">Methyltransferase</keyword>
<dbReference type="GO" id="GO:0008168">
    <property type="term" value="F:methyltransferase activity"/>
    <property type="evidence" value="ECO:0007669"/>
    <property type="project" value="UniProtKB-KW"/>
</dbReference>
<keyword evidence="2" id="KW-1185">Reference proteome</keyword>
<dbReference type="InterPro" id="IPR029063">
    <property type="entry name" value="SAM-dependent_MTases_sf"/>
</dbReference>
<evidence type="ECO:0000313" key="1">
    <source>
        <dbReference type="EMBL" id="BAY57626.1"/>
    </source>
</evidence>
<sequence>MQATTWIRPESLSLLDVGCNVGAFLKTCQQAMPRLKLAGVEINETALAIAQRQLPGIDLHHDYGQASYRICVVLQKVDTVESREDAENA</sequence>
<name>A0A1Z4JLM2_LEPBY</name>
<dbReference type="SUPFAM" id="SSF53335">
    <property type="entry name" value="S-adenosyl-L-methionine-dependent methyltransferases"/>
    <property type="match status" value="1"/>
</dbReference>
<dbReference type="AlphaFoldDB" id="A0A1Z4JLM2"/>
<gene>
    <name evidence="1" type="ORF">NIES2135_44960</name>
</gene>
<organism evidence="1 2">
    <name type="scientific">Leptolyngbya boryana NIES-2135</name>
    <dbReference type="NCBI Taxonomy" id="1973484"/>
    <lineage>
        <taxon>Bacteria</taxon>
        <taxon>Bacillati</taxon>
        <taxon>Cyanobacteriota</taxon>
        <taxon>Cyanophyceae</taxon>
        <taxon>Leptolyngbyales</taxon>
        <taxon>Leptolyngbyaceae</taxon>
        <taxon>Leptolyngbya group</taxon>
        <taxon>Leptolyngbya</taxon>
    </lineage>
</organism>
<evidence type="ECO:0000313" key="2">
    <source>
        <dbReference type="Proteomes" id="UP000217895"/>
    </source>
</evidence>
<dbReference type="EMBL" id="AP018203">
    <property type="protein sequence ID" value="BAY57626.1"/>
    <property type="molecule type" value="Genomic_DNA"/>
</dbReference>
<accession>A0A1Z4JLM2</accession>
<dbReference type="GO" id="GO:0032259">
    <property type="term" value="P:methylation"/>
    <property type="evidence" value="ECO:0007669"/>
    <property type="project" value="UniProtKB-KW"/>
</dbReference>
<keyword evidence="1" id="KW-0808">Transferase</keyword>
<proteinExistence type="predicted"/>
<reference evidence="1 2" key="1">
    <citation type="submission" date="2017-06" db="EMBL/GenBank/DDBJ databases">
        <title>Genome sequencing of cyanobaciteial culture collection at National Institute for Environmental Studies (NIES).</title>
        <authorList>
            <person name="Hirose Y."/>
            <person name="Shimura Y."/>
            <person name="Fujisawa T."/>
            <person name="Nakamura Y."/>
            <person name="Kawachi M."/>
        </authorList>
    </citation>
    <scope>NUCLEOTIDE SEQUENCE [LARGE SCALE GENOMIC DNA]</scope>
    <source>
        <strain evidence="1 2">NIES-2135</strain>
    </source>
</reference>